<comment type="caution">
    <text evidence="5">The sequence shown here is derived from an EMBL/GenBank/DDBJ whole genome shotgun (WGS) entry which is preliminary data.</text>
</comment>
<organism evidence="5 6">
    <name type="scientific">Reichenbachiella ulvae</name>
    <dbReference type="NCBI Taxonomy" id="2980104"/>
    <lineage>
        <taxon>Bacteria</taxon>
        <taxon>Pseudomonadati</taxon>
        <taxon>Bacteroidota</taxon>
        <taxon>Cytophagia</taxon>
        <taxon>Cytophagales</taxon>
        <taxon>Reichenbachiellaceae</taxon>
        <taxon>Reichenbachiella</taxon>
    </lineage>
</organism>
<evidence type="ECO:0000256" key="2">
    <source>
        <dbReference type="ARBA" id="ARBA00022801"/>
    </source>
</evidence>
<evidence type="ECO:0000259" key="4">
    <source>
        <dbReference type="PROSITE" id="PS51462"/>
    </source>
</evidence>
<dbReference type="InterPro" id="IPR000086">
    <property type="entry name" value="NUDIX_hydrolase_dom"/>
</dbReference>
<accession>A0ABT3CQH6</accession>
<dbReference type="InterPro" id="IPR020476">
    <property type="entry name" value="Nudix_hydrolase"/>
</dbReference>
<dbReference type="InterPro" id="IPR015797">
    <property type="entry name" value="NUDIX_hydrolase-like_dom_sf"/>
</dbReference>
<dbReference type="SUPFAM" id="SSF55811">
    <property type="entry name" value="Nudix"/>
    <property type="match status" value="1"/>
</dbReference>
<dbReference type="EMBL" id="JAOYOD010000001">
    <property type="protein sequence ID" value="MCV9385877.1"/>
    <property type="molecule type" value="Genomic_DNA"/>
</dbReference>
<dbReference type="RefSeq" id="WP_264136660.1">
    <property type="nucleotide sequence ID" value="NZ_JAOYOD010000001.1"/>
</dbReference>
<dbReference type="Pfam" id="PF00293">
    <property type="entry name" value="NUDIX"/>
    <property type="match status" value="1"/>
</dbReference>
<feature type="domain" description="Nudix hydrolase" evidence="4">
    <location>
        <begin position="12"/>
        <end position="145"/>
    </location>
</feature>
<sequence length="163" mass="18851">MSSEEIKSIFGQRVRVRVMGLYRRQDQLLLLRHRGLNEANELWLPPGGGVEFGEGLEEALIREFNEEIGVEAKVGEFLFFSEFKSGELHAIELFFSVDTVEGDLQLGFDPEMEGGQVIDQYKLMGIEEIKKLPKGCFHPVFQNLRNLDELFRYQGFFNFRNNV</sequence>
<gene>
    <name evidence="5" type="ORF">N7U62_04345</name>
</gene>
<protein>
    <submittedName>
        <fullName evidence="5">NUDIX domain-containing protein</fullName>
    </submittedName>
</protein>
<dbReference type="Proteomes" id="UP001300692">
    <property type="component" value="Unassembled WGS sequence"/>
</dbReference>
<comment type="cofactor">
    <cofactor evidence="1">
        <name>Mg(2+)</name>
        <dbReference type="ChEBI" id="CHEBI:18420"/>
    </cofactor>
</comment>
<reference evidence="5 6" key="1">
    <citation type="submission" date="2022-10" db="EMBL/GenBank/DDBJ databases">
        <title>Comparative genomics and taxonomic characterization of three novel marine species of genus Reichenbachiella exhibiting antioxidant and polysaccharide degradation activities.</title>
        <authorList>
            <person name="Muhammad N."/>
            <person name="Lee Y.-J."/>
            <person name="Ko J."/>
            <person name="Kim S.-G."/>
        </authorList>
    </citation>
    <scope>NUCLEOTIDE SEQUENCE [LARGE SCALE GENOMIC DNA]</scope>
    <source>
        <strain evidence="5 6">ABR2-5</strain>
    </source>
</reference>
<dbReference type="PROSITE" id="PS51462">
    <property type="entry name" value="NUDIX"/>
    <property type="match status" value="1"/>
</dbReference>
<evidence type="ECO:0000313" key="5">
    <source>
        <dbReference type="EMBL" id="MCV9385877.1"/>
    </source>
</evidence>
<dbReference type="PRINTS" id="PR00502">
    <property type="entry name" value="NUDIXFAMILY"/>
</dbReference>
<proteinExistence type="inferred from homology"/>
<comment type="similarity">
    <text evidence="3">Belongs to the Nudix hydrolase family.</text>
</comment>
<evidence type="ECO:0000313" key="6">
    <source>
        <dbReference type="Proteomes" id="UP001300692"/>
    </source>
</evidence>
<keyword evidence="6" id="KW-1185">Reference proteome</keyword>
<name>A0ABT3CQH6_9BACT</name>
<evidence type="ECO:0000256" key="3">
    <source>
        <dbReference type="RuleBase" id="RU003476"/>
    </source>
</evidence>
<dbReference type="PANTHER" id="PTHR43046:SF14">
    <property type="entry name" value="MUTT_NUDIX FAMILY PROTEIN"/>
    <property type="match status" value="1"/>
</dbReference>
<dbReference type="InterPro" id="IPR020084">
    <property type="entry name" value="NUDIX_hydrolase_CS"/>
</dbReference>
<keyword evidence="2 3" id="KW-0378">Hydrolase</keyword>
<evidence type="ECO:0000256" key="1">
    <source>
        <dbReference type="ARBA" id="ARBA00001946"/>
    </source>
</evidence>
<dbReference type="PANTHER" id="PTHR43046">
    <property type="entry name" value="GDP-MANNOSE MANNOSYL HYDROLASE"/>
    <property type="match status" value="1"/>
</dbReference>
<dbReference type="Gene3D" id="3.90.79.10">
    <property type="entry name" value="Nucleoside Triphosphate Pyrophosphohydrolase"/>
    <property type="match status" value="1"/>
</dbReference>
<dbReference type="PROSITE" id="PS00893">
    <property type="entry name" value="NUDIX_BOX"/>
    <property type="match status" value="1"/>
</dbReference>